<evidence type="ECO:0000256" key="5">
    <source>
        <dbReference type="SAM" id="Phobius"/>
    </source>
</evidence>
<dbReference type="GO" id="GO:0004252">
    <property type="term" value="F:serine-type endopeptidase activity"/>
    <property type="evidence" value="ECO:0007669"/>
    <property type="project" value="InterPro"/>
</dbReference>
<evidence type="ECO:0000313" key="7">
    <source>
        <dbReference type="EMBL" id="SFP34705.1"/>
    </source>
</evidence>
<dbReference type="Pfam" id="PF13365">
    <property type="entry name" value="Trypsin_2"/>
    <property type="match status" value="1"/>
</dbReference>
<proteinExistence type="inferred from homology"/>
<evidence type="ECO:0000259" key="6">
    <source>
        <dbReference type="PROSITE" id="PS50106"/>
    </source>
</evidence>
<keyword evidence="8" id="KW-1185">Reference proteome</keyword>
<dbReference type="RefSeq" id="WP_093141821.1">
    <property type="nucleotide sequence ID" value="NZ_FOXF01000017.1"/>
</dbReference>
<dbReference type="SUPFAM" id="SSF50494">
    <property type="entry name" value="Trypsin-like serine proteases"/>
    <property type="match status" value="1"/>
</dbReference>
<dbReference type="EMBL" id="FOXF01000017">
    <property type="protein sequence ID" value="SFP34705.1"/>
    <property type="molecule type" value="Genomic_DNA"/>
</dbReference>
<dbReference type="InterPro" id="IPR001478">
    <property type="entry name" value="PDZ"/>
</dbReference>
<dbReference type="InterPro" id="IPR043504">
    <property type="entry name" value="Peptidase_S1_PA_chymotrypsin"/>
</dbReference>
<dbReference type="PANTHER" id="PTHR22939:SF101">
    <property type="entry name" value="PERIPLASMIC PH-DEPENDENT SERINE ENDOPROTEASE DEGQ"/>
    <property type="match status" value="1"/>
</dbReference>
<accession>A0A662ZGZ5</accession>
<keyword evidence="5" id="KW-0472">Membrane</keyword>
<reference evidence="7 8" key="1">
    <citation type="submission" date="2016-10" db="EMBL/GenBank/DDBJ databases">
        <authorList>
            <person name="Varghese N."/>
            <person name="Submissions S."/>
        </authorList>
    </citation>
    <scope>NUCLEOTIDE SEQUENCE [LARGE SCALE GENOMIC DNA]</scope>
    <source>
        <strain evidence="7 8">DSM 1361</strain>
    </source>
</reference>
<dbReference type="OrthoDB" id="9758917at2"/>
<name>A0A662ZGZ5_9GAMM</name>
<dbReference type="Proteomes" id="UP000243745">
    <property type="component" value="Unassembled WGS sequence"/>
</dbReference>
<gene>
    <name evidence="7" type="ORF">SAMN02910344_01144</name>
</gene>
<feature type="domain" description="PDZ" evidence="6">
    <location>
        <begin position="266"/>
        <end position="351"/>
    </location>
</feature>
<dbReference type="SUPFAM" id="SSF50156">
    <property type="entry name" value="PDZ domain-like"/>
    <property type="match status" value="1"/>
</dbReference>
<evidence type="ECO:0000256" key="2">
    <source>
        <dbReference type="ARBA" id="ARBA00022670"/>
    </source>
</evidence>
<dbReference type="GO" id="GO:0042597">
    <property type="term" value="C:periplasmic space"/>
    <property type="evidence" value="ECO:0007669"/>
    <property type="project" value="TreeGrafter"/>
</dbReference>
<keyword evidence="2 7" id="KW-0645">Protease</keyword>
<keyword evidence="5" id="KW-0812">Transmembrane</keyword>
<dbReference type="SMART" id="SM00228">
    <property type="entry name" value="PDZ"/>
    <property type="match status" value="1"/>
</dbReference>
<feature type="transmembrane region" description="Helical" evidence="5">
    <location>
        <begin position="6"/>
        <end position="26"/>
    </location>
</feature>
<keyword evidence="5" id="KW-1133">Transmembrane helix</keyword>
<dbReference type="Gene3D" id="2.30.42.10">
    <property type="match status" value="1"/>
</dbReference>
<evidence type="ECO:0000256" key="1">
    <source>
        <dbReference type="ARBA" id="ARBA00010541"/>
    </source>
</evidence>
<evidence type="ECO:0000256" key="3">
    <source>
        <dbReference type="ARBA" id="ARBA00022801"/>
    </source>
</evidence>
<dbReference type="PANTHER" id="PTHR22939">
    <property type="entry name" value="SERINE PROTEASE FAMILY S1C HTRA-RELATED"/>
    <property type="match status" value="1"/>
</dbReference>
<dbReference type="InterPro" id="IPR001940">
    <property type="entry name" value="Peptidase_S1C"/>
</dbReference>
<dbReference type="InterPro" id="IPR009003">
    <property type="entry name" value="Peptidase_S1_PA"/>
</dbReference>
<evidence type="ECO:0000313" key="8">
    <source>
        <dbReference type="Proteomes" id="UP000243745"/>
    </source>
</evidence>
<dbReference type="PRINTS" id="PR00834">
    <property type="entry name" value="PROTEASES2C"/>
</dbReference>
<keyword evidence="4" id="KW-0720">Serine protease</keyword>
<evidence type="ECO:0000256" key="4">
    <source>
        <dbReference type="ARBA" id="ARBA00022825"/>
    </source>
</evidence>
<dbReference type="PROSITE" id="PS50106">
    <property type="entry name" value="PDZ"/>
    <property type="match status" value="1"/>
</dbReference>
<organism evidence="7 8">
    <name type="scientific">Ruminobacter amylophilus</name>
    <dbReference type="NCBI Taxonomy" id="867"/>
    <lineage>
        <taxon>Bacteria</taxon>
        <taxon>Pseudomonadati</taxon>
        <taxon>Pseudomonadota</taxon>
        <taxon>Gammaproteobacteria</taxon>
        <taxon>Aeromonadales</taxon>
        <taxon>Succinivibrionaceae</taxon>
        <taxon>Ruminobacter</taxon>
    </lineage>
</organism>
<dbReference type="AlphaFoldDB" id="A0A662ZGZ5"/>
<dbReference type="GO" id="GO:0006515">
    <property type="term" value="P:protein quality control for misfolded or incompletely synthesized proteins"/>
    <property type="evidence" value="ECO:0007669"/>
    <property type="project" value="TreeGrafter"/>
</dbReference>
<keyword evidence="3" id="KW-0378">Hydrolase</keyword>
<comment type="similarity">
    <text evidence="1">Belongs to the peptidase S1C family.</text>
</comment>
<dbReference type="InterPro" id="IPR036034">
    <property type="entry name" value="PDZ_sf"/>
</dbReference>
<protein>
    <submittedName>
        <fullName evidence="7">Serine protease DegS</fullName>
    </submittedName>
</protein>
<sequence length="366" mass="38764">MKSLLHAVFSGLILGVTILIVNDLMIKEHSSKFSYSLFQNNNAPANYTQAIEASAPAVVNIFIQITDSDYDGSKSDSTSSTRNLGSASGIIVNKDGYILTNYHVIMNASVVGSTIFVQLRNGKTYQASIIGYDKRTDIAVLKVSTKDVLPVIPINLKRKPRLGDVVLAIGNPYNIGQTITMGIISAVGRSGSGVTNLNTLDLSPGLQEFIQTDAAINSGNSGGALVNSLGEFVGMNTATLSSIEAQTNSISFAIPADLSLNIMNDIIKHGRVIRGYLGITAKDISADQAGYKNKSGIIVTSIDPAGPATNLLRTGDIITAINGIKVNNLKQVMNIIASSMPNTSLTFSLIRGDEILETSVLLAEQN</sequence>
<dbReference type="Pfam" id="PF13180">
    <property type="entry name" value="PDZ_2"/>
    <property type="match status" value="1"/>
</dbReference>
<dbReference type="Gene3D" id="2.40.10.10">
    <property type="entry name" value="Trypsin-like serine proteases"/>
    <property type="match status" value="2"/>
</dbReference>